<dbReference type="RefSeq" id="XP_011292121.1">
    <property type="nucleotide sequence ID" value="XM_011293819.2"/>
</dbReference>
<keyword evidence="17" id="KW-1185">Reference proteome</keyword>
<comment type="function">
    <text evidence="2">May be involved in the metabolism of insect hormones and in the breakdown of synthetic insecticides.</text>
</comment>
<dbReference type="STRING" id="7370.A0A1I8N6W8"/>
<evidence type="ECO:0000313" key="18">
    <source>
        <dbReference type="RefSeq" id="XP_011292121.1"/>
    </source>
</evidence>
<dbReference type="InterPro" id="IPR002401">
    <property type="entry name" value="Cyt_P450_E_grp-I"/>
</dbReference>
<keyword evidence="8" id="KW-0256">Endoplasmic reticulum</keyword>
<gene>
    <name evidence="16" type="primary">101895031</name>
    <name evidence="18 19" type="synonym">LOC101895031</name>
</gene>
<dbReference type="Proteomes" id="UP001652621">
    <property type="component" value="Unplaced"/>
</dbReference>
<proteinExistence type="inferred from homology"/>
<dbReference type="VEuPathDB" id="VectorBase:MDOA012173"/>
<keyword evidence="15" id="KW-0812">Transmembrane</keyword>
<evidence type="ECO:0000256" key="15">
    <source>
        <dbReference type="SAM" id="Phobius"/>
    </source>
</evidence>
<evidence type="ECO:0000313" key="17">
    <source>
        <dbReference type="Proteomes" id="UP001652621"/>
    </source>
</evidence>
<name>A0A1I8N6W8_MUSDO</name>
<evidence type="ECO:0000313" key="16">
    <source>
        <dbReference type="EnsemblMetazoa" id="MDOA012173-PB"/>
    </source>
</evidence>
<dbReference type="InterPro" id="IPR050196">
    <property type="entry name" value="Cytochrome_P450_Monoox"/>
</dbReference>
<evidence type="ECO:0000256" key="8">
    <source>
        <dbReference type="ARBA" id="ARBA00022824"/>
    </source>
</evidence>
<dbReference type="GO" id="GO:0020037">
    <property type="term" value="F:heme binding"/>
    <property type="evidence" value="ECO:0007669"/>
    <property type="project" value="InterPro"/>
</dbReference>
<comment type="cofactor">
    <cofactor evidence="1 14">
        <name>heme</name>
        <dbReference type="ChEBI" id="CHEBI:30413"/>
    </cofactor>
</comment>
<evidence type="ECO:0000256" key="12">
    <source>
        <dbReference type="ARBA" id="ARBA00023033"/>
    </source>
</evidence>
<dbReference type="SUPFAM" id="SSF48264">
    <property type="entry name" value="Cytochrome P450"/>
    <property type="match status" value="1"/>
</dbReference>
<keyword evidence="6 14" id="KW-0349">Heme</keyword>
<dbReference type="Pfam" id="PF00067">
    <property type="entry name" value="p450"/>
    <property type="match status" value="1"/>
</dbReference>
<dbReference type="PRINTS" id="PR00463">
    <property type="entry name" value="EP450I"/>
</dbReference>
<feature type="transmembrane region" description="Helical" evidence="15">
    <location>
        <begin position="6"/>
        <end position="22"/>
    </location>
</feature>
<dbReference type="PANTHER" id="PTHR24291:SF189">
    <property type="entry name" value="CYTOCHROME P450 4C3-RELATED"/>
    <property type="match status" value="1"/>
</dbReference>
<dbReference type="VEuPathDB" id="VectorBase:MDOMA2_012516"/>
<dbReference type="GO" id="GO:0016705">
    <property type="term" value="F:oxidoreductase activity, acting on paired donors, with incorporation or reduction of molecular oxygen"/>
    <property type="evidence" value="ECO:0007669"/>
    <property type="project" value="InterPro"/>
</dbReference>
<evidence type="ECO:0000256" key="4">
    <source>
        <dbReference type="ARBA" id="ARBA00004406"/>
    </source>
</evidence>
<evidence type="ECO:0000313" key="19">
    <source>
        <dbReference type="RefSeq" id="XP_058988312.1"/>
    </source>
</evidence>
<dbReference type="PRINTS" id="PR00385">
    <property type="entry name" value="P450"/>
</dbReference>
<evidence type="ECO:0000256" key="14">
    <source>
        <dbReference type="PIRSR" id="PIRSR602401-1"/>
    </source>
</evidence>
<dbReference type="AlphaFoldDB" id="A0A1I8N6W8"/>
<keyword evidence="12" id="KW-0503">Monooxygenase</keyword>
<evidence type="ECO:0000256" key="10">
    <source>
        <dbReference type="ARBA" id="ARBA00023002"/>
    </source>
</evidence>
<reference evidence="16" key="1">
    <citation type="submission" date="2020-05" db="UniProtKB">
        <authorList>
            <consortium name="EnsemblMetazoa"/>
        </authorList>
    </citation>
    <scope>IDENTIFICATION</scope>
    <source>
        <strain evidence="16">Aabys</strain>
    </source>
</reference>
<dbReference type="Gene3D" id="1.10.630.10">
    <property type="entry name" value="Cytochrome P450"/>
    <property type="match status" value="1"/>
</dbReference>
<dbReference type="RefSeq" id="XP_058988312.1">
    <property type="nucleotide sequence ID" value="XM_059132329.1"/>
</dbReference>
<dbReference type="GO" id="GO:0005506">
    <property type="term" value="F:iron ion binding"/>
    <property type="evidence" value="ECO:0007669"/>
    <property type="project" value="InterPro"/>
</dbReference>
<dbReference type="GO" id="GO:0004497">
    <property type="term" value="F:monooxygenase activity"/>
    <property type="evidence" value="ECO:0007669"/>
    <property type="project" value="UniProtKB-KW"/>
</dbReference>
<evidence type="ECO:0000256" key="9">
    <source>
        <dbReference type="ARBA" id="ARBA00022848"/>
    </source>
</evidence>
<keyword evidence="11 14" id="KW-0408">Iron</keyword>
<dbReference type="PANTHER" id="PTHR24291">
    <property type="entry name" value="CYTOCHROME P450 FAMILY 4"/>
    <property type="match status" value="1"/>
</dbReference>
<reference evidence="18" key="2">
    <citation type="submission" date="2025-04" db="UniProtKB">
        <authorList>
            <consortium name="RefSeq"/>
        </authorList>
    </citation>
    <scope>IDENTIFICATION</scope>
    <source>
        <strain evidence="18 19">Aabys</strain>
        <tissue evidence="19">Whole body</tissue>
    </source>
</reference>
<dbReference type="GO" id="GO:0005789">
    <property type="term" value="C:endoplasmic reticulum membrane"/>
    <property type="evidence" value="ECO:0007669"/>
    <property type="project" value="UniProtKB-SubCell"/>
</dbReference>
<evidence type="ECO:0000256" key="2">
    <source>
        <dbReference type="ARBA" id="ARBA00003690"/>
    </source>
</evidence>
<keyword evidence="15" id="KW-1133">Transmembrane helix</keyword>
<feature type="binding site" description="axial binding residue" evidence="14">
    <location>
        <position position="453"/>
    </location>
    <ligand>
        <name>heme</name>
        <dbReference type="ChEBI" id="CHEBI:30413"/>
    </ligand>
    <ligandPart>
        <name>Fe</name>
        <dbReference type="ChEBI" id="CHEBI:18248"/>
    </ligandPart>
</feature>
<evidence type="ECO:0000256" key="3">
    <source>
        <dbReference type="ARBA" id="ARBA00004174"/>
    </source>
</evidence>
<evidence type="ECO:0000256" key="1">
    <source>
        <dbReference type="ARBA" id="ARBA00001971"/>
    </source>
</evidence>
<evidence type="ECO:0000256" key="11">
    <source>
        <dbReference type="ARBA" id="ARBA00023004"/>
    </source>
</evidence>
<dbReference type="InterPro" id="IPR036396">
    <property type="entry name" value="Cyt_P450_sf"/>
</dbReference>
<keyword evidence="10" id="KW-0560">Oxidoreductase</keyword>
<evidence type="ECO:0000256" key="6">
    <source>
        <dbReference type="ARBA" id="ARBA00022617"/>
    </source>
</evidence>
<protein>
    <submittedName>
        <fullName evidence="18 19">Probable cytochrome P450 313b1</fullName>
    </submittedName>
</protein>
<evidence type="ECO:0000256" key="13">
    <source>
        <dbReference type="ARBA" id="ARBA00023136"/>
    </source>
</evidence>
<dbReference type="OrthoDB" id="1470350at2759"/>
<dbReference type="KEGG" id="mde:101895031"/>
<dbReference type="InterPro" id="IPR001128">
    <property type="entry name" value="Cyt_P450"/>
</dbReference>
<organism evidence="16">
    <name type="scientific">Musca domestica</name>
    <name type="common">House fly</name>
    <dbReference type="NCBI Taxonomy" id="7370"/>
    <lineage>
        <taxon>Eukaryota</taxon>
        <taxon>Metazoa</taxon>
        <taxon>Ecdysozoa</taxon>
        <taxon>Arthropoda</taxon>
        <taxon>Hexapoda</taxon>
        <taxon>Insecta</taxon>
        <taxon>Pterygota</taxon>
        <taxon>Neoptera</taxon>
        <taxon>Endopterygota</taxon>
        <taxon>Diptera</taxon>
        <taxon>Brachycera</taxon>
        <taxon>Muscomorpha</taxon>
        <taxon>Muscoidea</taxon>
        <taxon>Muscidae</taxon>
        <taxon>Musca</taxon>
    </lineage>
</organism>
<comment type="similarity">
    <text evidence="5">Belongs to the cytochrome P450 family.</text>
</comment>
<evidence type="ECO:0000256" key="5">
    <source>
        <dbReference type="ARBA" id="ARBA00010617"/>
    </source>
</evidence>
<comment type="subcellular location">
    <subcellularLocation>
        <location evidence="4">Endoplasmic reticulum membrane</location>
        <topology evidence="4">Peripheral membrane protein</topology>
    </subcellularLocation>
    <subcellularLocation>
        <location evidence="3">Microsome membrane</location>
        <topology evidence="3">Peripheral membrane protein</topology>
    </subcellularLocation>
</comment>
<evidence type="ECO:0000256" key="7">
    <source>
        <dbReference type="ARBA" id="ARBA00022723"/>
    </source>
</evidence>
<accession>A0A1I8N6W8</accession>
<keyword evidence="9" id="KW-0492">Microsome</keyword>
<dbReference type="EnsemblMetazoa" id="MDOA012173-RB">
    <property type="protein sequence ID" value="MDOA012173-PB"/>
    <property type="gene ID" value="MDOA012173"/>
</dbReference>
<sequence>MLTITHLLITIFALWIYILWSRRKFYKVFLQLPGPWGLPLVGLAFKMMKPESVLQYMGDLAKEYKAPFISWMGSQCFLYVNDPETMEIIFKSPCCTNKGDVYRFMANAIGDGLFTSSSPRWNKHRRLLNPAFSRKAIQAFLPVFNREASTLVKKMAVTQGQTLEIYGLLKKIVLEIACQTTMGKKMNFQDNRSTAIFEAYNGITETCVTRMLSPWLYLDVVYQFSALYKRQQQFSVALQKFVENLLADDGQTEVSHSQLGEKSREDRSFKLESQNLLDIVREHIAANQLTSQDARDEANVIVAATFETTSTALYFACLCLAMHPECQDKLYKELVEIFPKSYDSADTRSGITLEQLQRMKYMDMVMNESMRLLSPVPMVLRRVSEDFHFQNVSGERILLPKNTQIALDIFNMHRSENSWGPYASSFEPELHFGPNVHRHAFAFLPFTKGLRMCLGYRYALVLMKVMLAHIFRNFRISTESQLKDLNVKGTISLKLGDYPLCTIQARHDNLFTQ</sequence>
<keyword evidence="13 15" id="KW-0472">Membrane</keyword>
<keyword evidence="7 14" id="KW-0479">Metal-binding</keyword>